<accession>A0A4Y8V7X0</accession>
<dbReference type="Proteomes" id="UP000297555">
    <property type="component" value="Unassembled WGS sequence"/>
</dbReference>
<gene>
    <name evidence="2" type="ORF">E4J90_27585</name>
</gene>
<evidence type="ECO:0000313" key="3">
    <source>
        <dbReference type="Proteomes" id="UP000297555"/>
    </source>
</evidence>
<dbReference type="AlphaFoldDB" id="A0A4Y8V7X0"/>
<protein>
    <submittedName>
        <fullName evidence="2">Uncharacterized protein</fullName>
    </submittedName>
</protein>
<dbReference type="EMBL" id="SPDQ01000027">
    <property type="protein sequence ID" value="TFH76820.1"/>
    <property type="molecule type" value="Genomic_DNA"/>
</dbReference>
<proteinExistence type="predicted"/>
<evidence type="ECO:0000256" key="1">
    <source>
        <dbReference type="SAM" id="MobiDB-lite"/>
    </source>
</evidence>
<feature type="region of interest" description="Disordered" evidence="1">
    <location>
        <begin position="1"/>
        <end position="20"/>
    </location>
</feature>
<reference evidence="2 3" key="1">
    <citation type="submission" date="2019-03" db="EMBL/GenBank/DDBJ databases">
        <title>Draft genome sequence of humic substances-degrading Pseudomonas kribbensis CHA-19 from forest soil.</title>
        <authorList>
            <person name="Kim D."/>
        </authorList>
    </citation>
    <scope>NUCLEOTIDE SEQUENCE [LARGE SCALE GENOMIC DNA]</scope>
    <source>
        <strain evidence="2 3">CHA-19</strain>
    </source>
</reference>
<name>A0A4Y8V7X0_9PSED</name>
<evidence type="ECO:0000313" key="2">
    <source>
        <dbReference type="EMBL" id="TFH76820.1"/>
    </source>
</evidence>
<comment type="caution">
    <text evidence="2">The sequence shown here is derived from an EMBL/GenBank/DDBJ whole genome shotgun (WGS) entry which is preliminary data.</text>
</comment>
<dbReference type="OrthoDB" id="6945715at2"/>
<organism evidence="2 3">
    <name type="scientific">Pseudomonas kribbensis</name>
    <dbReference type="NCBI Taxonomy" id="1628086"/>
    <lineage>
        <taxon>Bacteria</taxon>
        <taxon>Pseudomonadati</taxon>
        <taxon>Pseudomonadota</taxon>
        <taxon>Gammaproteobacteria</taxon>
        <taxon>Pseudomonadales</taxon>
        <taxon>Pseudomonadaceae</taxon>
        <taxon>Pseudomonas</taxon>
    </lineage>
</organism>
<sequence>MNQAPESNRDPCGSEPARDSGVTVDINVECDTAIASRLAPTLVLCAHKNYPQERGPCVGRRISPCWRLS</sequence>